<dbReference type="EMBL" id="CP025704">
    <property type="protein sequence ID" value="AUN97553.1"/>
    <property type="molecule type" value="Genomic_DNA"/>
</dbReference>
<gene>
    <name evidence="1" type="ORF">C0V70_05385</name>
</gene>
<name>A0A2K9NPX1_BACTC</name>
<reference evidence="1 2" key="1">
    <citation type="submission" date="2018-01" db="EMBL/GenBank/DDBJ databases">
        <title>Complete genome sequence of Bacteriovorax stolpii DSM12778.</title>
        <authorList>
            <person name="Tang B."/>
            <person name="Chang J."/>
        </authorList>
    </citation>
    <scope>NUCLEOTIDE SEQUENCE [LARGE SCALE GENOMIC DNA]</scope>
    <source>
        <strain evidence="1 2">DSM 12778</strain>
    </source>
</reference>
<evidence type="ECO:0000313" key="2">
    <source>
        <dbReference type="Proteomes" id="UP000235584"/>
    </source>
</evidence>
<sequence>MKNALVLLALLTSFKAFAWDAPEILENACYDGCTEKMETMYSTFLNTQTAPKFIPGMYSGECNHLSPSLDPDTTHYIGMLLNTDAKGAYMSPVLQFFGEKNDMADWSLEDAKREMSPDWIEAGRITWHPTSATAHVEDAQGYPALVYWARQNIETKEIYFLAWLRGFSYAFCTLKPNVNGLP</sequence>
<evidence type="ECO:0000313" key="1">
    <source>
        <dbReference type="EMBL" id="AUN97553.1"/>
    </source>
</evidence>
<keyword evidence="2" id="KW-1185">Reference proteome</keyword>
<protein>
    <submittedName>
        <fullName evidence="1">Uncharacterized protein</fullName>
    </submittedName>
</protein>
<dbReference type="AlphaFoldDB" id="A0A2K9NPX1"/>
<dbReference type="RefSeq" id="WP_102242848.1">
    <property type="nucleotide sequence ID" value="NZ_CP025704.1"/>
</dbReference>
<proteinExistence type="predicted"/>
<dbReference type="Proteomes" id="UP000235584">
    <property type="component" value="Chromosome"/>
</dbReference>
<organism evidence="1 2">
    <name type="scientific">Bacteriovorax stolpii</name>
    <name type="common">Bdellovibrio stolpii</name>
    <dbReference type="NCBI Taxonomy" id="960"/>
    <lineage>
        <taxon>Bacteria</taxon>
        <taxon>Pseudomonadati</taxon>
        <taxon>Bdellovibrionota</taxon>
        <taxon>Bacteriovoracia</taxon>
        <taxon>Bacteriovoracales</taxon>
        <taxon>Bacteriovoracaceae</taxon>
        <taxon>Bacteriovorax</taxon>
    </lineage>
</organism>
<dbReference type="KEGG" id="bsto:C0V70_05385"/>
<accession>A0A2K9NPX1</accession>